<feature type="non-terminal residue" evidence="1">
    <location>
        <position position="1"/>
    </location>
</feature>
<comment type="caution">
    <text evidence="1">The sequence shown here is derived from an EMBL/GenBank/DDBJ whole genome shotgun (WGS) entry which is preliminary data.</text>
</comment>
<protein>
    <submittedName>
        <fullName evidence="1">Uncharacterized protein</fullName>
    </submittedName>
</protein>
<dbReference type="EMBL" id="LXQA010184754">
    <property type="protein sequence ID" value="MCI31116.1"/>
    <property type="molecule type" value="Genomic_DNA"/>
</dbReference>
<dbReference type="AlphaFoldDB" id="A0A392R5I6"/>
<name>A0A392R5I6_9FABA</name>
<keyword evidence="2" id="KW-1185">Reference proteome</keyword>
<dbReference type="Proteomes" id="UP000265520">
    <property type="component" value="Unassembled WGS sequence"/>
</dbReference>
<proteinExistence type="predicted"/>
<organism evidence="1 2">
    <name type="scientific">Trifolium medium</name>
    <dbReference type="NCBI Taxonomy" id="97028"/>
    <lineage>
        <taxon>Eukaryota</taxon>
        <taxon>Viridiplantae</taxon>
        <taxon>Streptophyta</taxon>
        <taxon>Embryophyta</taxon>
        <taxon>Tracheophyta</taxon>
        <taxon>Spermatophyta</taxon>
        <taxon>Magnoliopsida</taxon>
        <taxon>eudicotyledons</taxon>
        <taxon>Gunneridae</taxon>
        <taxon>Pentapetalae</taxon>
        <taxon>rosids</taxon>
        <taxon>fabids</taxon>
        <taxon>Fabales</taxon>
        <taxon>Fabaceae</taxon>
        <taxon>Papilionoideae</taxon>
        <taxon>50 kb inversion clade</taxon>
        <taxon>NPAAA clade</taxon>
        <taxon>Hologalegina</taxon>
        <taxon>IRL clade</taxon>
        <taxon>Trifolieae</taxon>
        <taxon>Trifolium</taxon>
    </lineage>
</organism>
<evidence type="ECO:0000313" key="1">
    <source>
        <dbReference type="EMBL" id="MCI31116.1"/>
    </source>
</evidence>
<accession>A0A392R5I6</accession>
<sequence>GLTMELMDELSWADDGANRPVELR</sequence>
<reference evidence="1 2" key="1">
    <citation type="journal article" date="2018" name="Front. Plant Sci.">
        <title>Red Clover (Trifolium pratense) and Zigzag Clover (T. medium) - A Picture of Genomic Similarities and Differences.</title>
        <authorList>
            <person name="Dluhosova J."/>
            <person name="Istvanek J."/>
            <person name="Nedelnik J."/>
            <person name="Repkova J."/>
        </authorList>
    </citation>
    <scope>NUCLEOTIDE SEQUENCE [LARGE SCALE GENOMIC DNA]</scope>
    <source>
        <strain evidence="2">cv. 10/8</strain>
        <tissue evidence="1">Leaf</tissue>
    </source>
</reference>
<evidence type="ECO:0000313" key="2">
    <source>
        <dbReference type="Proteomes" id="UP000265520"/>
    </source>
</evidence>